<feature type="binding site" evidence="10">
    <location>
        <begin position="99"/>
        <end position="109"/>
    </location>
    <ligand>
        <name>ATP</name>
        <dbReference type="ChEBI" id="CHEBI:30616"/>
    </ligand>
</feature>
<dbReference type="GO" id="GO:0050515">
    <property type="term" value="F:4-(cytidine 5'-diphospho)-2-C-methyl-D-erythritol kinase activity"/>
    <property type="evidence" value="ECO:0007669"/>
    <property type="project" value="UniProtKB-UniRule"/>
</dbReference>
<dbReference type="Proteomes" id="UP000003704">
    <property type="component" value="Unassembled WGS sequence"/>
</dbReference>
<evidence type="ECO:0000256" key="4">
    <source>
        <dbReference type="ARBA" id="ARBA00022679"/>
    </source>
</evidence>
<dbReference type="InterPro" id="IPR004424">
    <property type="entry name" value="IspE"/>
</dbReference>
<reference evidence="14" key="2">
    <citation type="submission" date="2012-05" db="EMBL/GenBank/DDBJ databases">
        <authorList>
            <person name="Park J.-H."/>
            <person name="Zylstra G.J."/>
            <person name="Chae J.-C."/>
        </authorList>
    </citation>
    <scope>NUCLEOTIDE SEQUENCE</scope>
    <source>
        <strain evidence="14">AP103</strain>
    </source>
</reference>
<evidence type="ECO:0000313" key="14">
    <source>
        <dbReference type="EMBL" id="EIT70101.1"/>
    </source>
</evidence>
<dbReference type="Pfam" id="PF08544">
    <property type="entry name" value="GHMP_kinases_C"/>
    <property type="match status" value="1"/>
</dbReference>
<name>I8I2J8_9GAMM</name>
<feature type="active site" evidence="10">
    <location>
        <position position="16"/>
    </location>
</feature>
<dbReference type="AlphaFoldDB" id="I8I2J8"/>
<protein>
    <recommendedName>
        <fullName evidence="3 10">4-diphosphocytidyl-2-C-methyl-D-erythritol kinase</fullName>
        <shortName evidence="10">CMK</shortName>
        <ecNumber evidence="2 10">2.7.1.148</ecNumber>
    </recommendedName>
    <alternativeName>
        <fullName evidence="9 10">4-(cytidine-5'-diphospho)-2-C-methyl-D-erythritol kinase</fullName>
    </alternativeName>
</protein>
<dbReference type="InterPro" id="IPR013750">
    <property type="entry name" value="GHMP_kinase_C_dom"/>
</dbReference>
<dbReference type="Pfam" id="PF00288">
    <property type="entry name" value="GHMP_kinases_N"/>
    <property type="match status" value="1"/>
</dbReference>
<evidence type="ECO:0000313" key="15">
    <source>
        <dbReference type="Proteomes" id="UP000003704"/>
    </source>
</evidence>
<dbReference type="Gene3D" id="3.30.230.10">
    <property type="match status" value="1"/>
</dbReference>
<dbReference type="PATRIC" id="fig|1172194.4.peg.227"/>
<evidence type="ECO:0000256" key="2">
    <source>
        <dbReference type="ARBA" id="ARBA00012052"/>
    </source>
</evidence>
<evidence type="ECO:0000256" key="8">
    <source>
        <dbReference type="ARBA" id="ARBA00023229"/>
    </source>
</evidence>
<dbReference type="HAMAP" id="MF_00061">
    <property type="entry name" value="IspE"/>
    <property type="match status" value="1"/>
</dbReference>
<dbReference type="InterPro" id="IPR020568">
    <property type="entry name" value="Ribosomal_Su5_D2-typ_SF"/>
</dbReference>
<evidence type="ECO:0000259" key="11">
    <source>
        <dbReference type="Pfam" id="PF00288"/>
    </source>
</evidence>
<keyword evidence="8 10" id="KW-0414">Isoprene biosynthesis</keyword>
<comment type="catalytic activity">
    <reaction evidence="10">
        <text>4-CDP-2-C-methyl-D-erythritol + ATP = 4-CDP-2-C-methyl-D-erythritol 2-phosphate + ADP + H(+)</text>
        <dbReference type="Rhea" id="RHEA:18437"/>
        <dbReference type="ChEBI" id="CHEBI:15378"/>
        <dbReference type="ChEBI" id="CHEBI:30616"/>
        <dbReference type="ChEBI" id="CHEBI:57823"/>
        <dbReference type="ChEBI" id="CHEBI:57919"/>
        <dbReference type="ChEBI" id="CHEBI:456216"/>
        <dbReference type="EC" id="2.7.1.148"/>
    </reaction>
</comment>
<evidence type="ECO:0000256" key="9">
    <source>
        <dbReference type="ARBA" id="ARBA00032554"/>
    </source>
</evidence>
<gene>
    <name evidence="10" type="primary">ispE</name>
    <name evidence="13" type="ORF">WQQ_00510</name>
    <name evidence="14" type="ORF">WQQ_02380</name>
</gene>
<dbReference type="RefSeq" id="WP_007183197.1">
    <property type="nucleotide sequence ID" value="NZ_AKGD01000001.1"/>
</dbReference>
<dbReference type="SUPFAM" id="SSF55060">
    <property type="entry name" value="GHMP Kinase, C-terminal domain"/>
    <property type="match status" value="1"/>
</dbReference>
<reference evidence="14 15" key="1">
    <citation type="journal article" date="2012" name="J. Bacteriol.">
        <title>Genome Sequence of n-Alkane-Degrading Hydrocarboniphaga effusa Strain AP103T (ATCC BAA-332T).</title>
        <authorList>
            <person name="Chang H.K."/>
            <person name="Zylstra G.J."/>
            <person name="Chae J.C."/>
        </authorList>
    </citation>
    <scope>NUCLEOTIDE SEQUENCE [LARGE SCALE GENOMIC DNA]</scope>
    <source>
        <strain evidence="14 15">AP103</strain>
    </source>
</reference>
<proteinExistence type="inferred from homology"/>
<dbReference type="EMBL" id="AKGD01000001">
    <property type="protein sequence ID" value="EIT69914.1"/>
    <property type="molecule type" value="Genomic_DNA"/>
</dbReference>
<organism evidence="14 15">
    <name type="scientific">Hydrocarboniphaga effusa AP103</name>
    <dbReference type="NCBI Taxonomy" id="1172194"/>
    <lineage>
        <taxon>Bacteria</taxon>
        <taxon>Pseudomonadati</taxon>
        <taxon>Pseudomonadota</taxon>
        <taxon>Gammaproteobacteria</taxon>
        <taxon>Nevskiales</taxon>
        <taxon>Nevskiaceae</taxon>
        <taxon>Hydrocarboniphaga</taxon>
    </lineage>
</organism>
<dbReference type="InterPro" id="IPR006204">
    <property type="entry name" value="GHMP_kinase_N_dom"/>
</dbReference>
<dbReference type="GO" id="GO:0019288">
    <property type="term" value="P:isopentenyl diphosphate biosynthetic process, methylerythritol 4-phosphate pathway"/>
    <property type="evidence" value="ECO:0007669"/>
    <property type="project" value="UniProtKB-UniRule"/>
</dbReference>
<dbReference type="OrthoDB" id="9809438at2"/>
<dbReference type="STRING" id="1172194.WQQ_00510"/>
<evidence type="ECO:0000256" key="6">
    <source>
        <dbReference type="ARBA" id="ARBA00022777"/>
    </source>
</evidence>
<comment type="pathway">
    <text evidence="10">Isoprenoid biosynthesis; isopentenyl diphosphate biosynthesis via DXP pathway; isopentenyl diphosphate from 1-deoxy-D-xylulose 5-phosphate: step 3/6.</text>
</comment>
<dbReference type="InterPro" id="IPR014721">
    <property type="entry name" value="Ribsml_uS5_D2-typ_fold_subgr"/>
</dbReference>
<dbReference type="SUPFAM" id="SSF54211">
    <property type="entry name" value="Ribosomal protein S5 domain 2-like"/>
    <property type="match status" value="1"/>
</dbReference>
<dbReference type="Gene3D" id="3.30.70.890">
    <property type="entry name" value="GHMP kinase, C-terminal domain"/>
    <property type="match status" value="1"/>
</dbReference>
<sequence length="285" mass="30954">MTHPFNVEFAWPAPAKLNLFLHVTGRRADGYHLLQTVFQFLDYGDSLYFTPRGDGICRRVEGNYDIPDDRDLVLRAARLLSEISGAGLGADIRVRKRIPFGGGLGGGSSDAATTLVALNRLWNLGIPYDEIAGIGLRLGADVPVFVRAHSAWAEGIGEKLWPIELPEPYFLVVTPPVQVSTAEIFDAPELQRDRPPIDLAGFKAGEGINVCEAVTRARHPQVGAVLDWLSAHGKACMSGTGASCFVAFDSLLEAERVRQAVPSHWQAFVGKGLNRSPLADIMRGL</sequence>
<dbReference type="EC" id="2.7.1.148" evidence="2 10"/>
<dbReference type="GO" id="GO:0005524">
    <property type="term" value="F:ATP binding"/>
    <property type="evidence" value="ECO:0007669"/>
    <property type="project" value="UniProtKB-UniRule"/>
</dbReference>
<evidence type="ECO:0000256" key="1">
    <source>
        <dbReference type="ARBA" id="ARBA00009684"/>
    </source>
</evidence>
<keyword evidence="7 10" id="KW-0067">ATP-binding</keyword>
<keyword evidence="5 10" id="KW-0547">Nucleotide-binding</keyword>
<accession>I8I2J8</accession>
<dbReference type="EMBL" id="AKGD01000001">
    <property type="protein sequence ID" value="EIT70101.1"/>
    <property type="molecule type" value="Genomic_DNA"/>
</dbReference>
<dbReference type="GO" id="GO:0016114">
    <property type="term" value="P:terpenoid biosynthetic process"/>
    <property type="evidence" value="ECO:0007669"/>
    <property type="project" value="UniProtKB-UniRule"/>
</dbReference>
<dbReference type="InterPro" id="IPR036554">
    <property type="entry name" value="GHMP_kinase_C_sf"/>
</dbReference>
<keyword evidence="15" id="KW-1185">Reference proteome</keyword>
<dbReference type="UniPathway" id="UPA00056">
    <property type="reaction ID" value="UER00094"/>
</dbReference>
<comment type="similarity">
    <text evidence="1 10">Belongs to the GHMP kinase family. IspE subfamily.</text>
</comment>
<evidence type="ECO:0000256" key="7">
    <source>
        <dbReference type="ARBA" id="ARBA00022840"/>
    </source>
</evidence>
<evidence type="ECO:0000313" key="13">
    <source>
        <dbReference type="EMBL" id="EIT69914.1"/>
    </source>
</evidence>
<feature type="active site" evidence="10">
    <location>
        <position position="141"/>
    </location>
</feature>
<evidence type="ECO:0000256" key="5">
    <source>
        <dbReference type="ARBA" id="ARBA00022741"/>
    </source>
</evidence>
<comment type="caution">
    <text evidence="14">The sequence shown here is derived from an EMBL/GenBank/DDBJ whole genome shotgun (WGS) entry which is preliminary data.</text>
</comment>
<feature type="domain" description="GHMP kinase C-terminal" evidence="12">
    <location>
        <begin position="211"/>
        <end position="265"/>
    </location>
</feature>
<comment type="function">
    <text evidence="10">Catalyzes the phosphorylation of the position 2 hydroxy group of 4-diphosphocytidyl-2C-methyl-D-erythritol.</text>
</comment>
<keyword evidence="4 10" id="KW-0808">Transferase</keyword>
<dbReference type="NCBIfam" id="TIGR00154">
    <property type="entry name" value="ispE"/>
    <property type="match status" value="1"/>
</dbReference>
<feature type="domain" description="GHMP kinase N-terminal" evidence="11">
    <location>
        <begin position="72"/>
        <end position="146"/>
    </location>
</feature>
<dbReference type="PIRSF" id="PIRSF010376">
    <property type="entry name" value="IspE"/>
    <property type="match status" value="1"/>
</dbReference>
<evidence type="ECO:0000259" key="12">
    <source>
        <dbReference type="Pfam" id="PF08544"/>
    </source>
</evidence>
<evidence type="ECO:0000256" key="10">
    <source>
        <dbReference type="HAMAP-Rule" id="MF_00061"/>
    </source>
</evidence>
<dbReference type="PANTHER" id="PTHR43527">
    <property type="entry name" value="4-DIPHOSPHOCYTIDYL-2-C-METHYL-D-ERYTHRITOL KINASE, CHLOROPLASTIC"/>
    <property type="match status" value="1"/>
</dbReference>
<keyword evidence="6 10" id="KW-0418">Kinase</keyword>
<dbReference type="PANTHER" id="PTHR43527:SF2">
    <property type="entry name" value="4-DIPHOSPHOCYTIDYL-2-C-METHYL-D-ERYTHRITOL KINASE, CHLOROPLASTIC"/>
    <property type="match status" value="1"/>
</dbReference>
<evidence type="ECO:0000256" key="3">
    <source>
        <dbReference type="ARBA" id="ARBA00017473"/>
    </source>
</evidence>